<dbReference type="GO" id="GO:0016491">
    <property type="term" value="F:oxidoreductase activity"/>
    <property type="evidence" value="ECO:0007669"/>
    <property type="project" value="UniProtKB-KW"/>
</dbReference>
<evidence type="ECO:0000256" key="1">
    <source>
        <dbReference type="ARBA" id="ARBA00006484"/>
    </source>
</evidence>
<organism evidence="4 5">
    <name type="scientific">Calocera viscosa (strain TUFC12733)</name>
    <dbReference type="NCBI Taxonomy" id="1330018"/>
    <lineage>
        <taxon>Eukaryota</taxon>
        <taxon>Fungi</taxon>
        <taxon>Dikarya</taxon>
        <taxon>Basidiomycota</taxon>
        <taxon>Agaricomycotina</taxon>
        <taxon>Dacrymycetes</taxon>
        <taxon>Dacrymycetales</taxon>
        <taxon>Dacrymycetaceae</taxon>
        <taxon>Calocera</taxon>
    </lineage>
</organism>
<dbReference type="PRINTS" id="PR00081">
    <property type="entry name" value="GDHRDH"/>
</dbReference>
<accession>A0A167R9Z0</accession>
<dbReference type="PANTHER" id="PTHR44169:SF6">
    <property type="entry name" value="NADPH-DEPENDENT 1-ACYLDIHYDROXYACETONE PHOSPHATE REDUCTASE"/>
    <property type="match status" value="1"/>
</dbReference>
<dbReference type="InterPro" id="IPR002347">
    <property type="entry name" value="SDR_fam"/>
</dbReference>
<dbReference type="Pfam" id="PF00106">
    <property type="entry name" value="adh_short"/>
    <property type="match status" value="1"/>
</dbReference>
<dbReference type="CDD" id="cd05374">
    <property type="entry name" value="17beta-HSD-like_SDR_c"/>
    <property type="match status" value="1"/>
</dbReference>
<reference evidence="4 5" key="1">
    <citation type="journal article" date="2016" name="Mol. Biol. Evol.">
        <title>Comparative Genomics of Early-Diverging Mushroom-Forming Fungi Provides Insights into the Origins of Lignocellulose Decay Capabilities.</title>
        <authorList>
            <person name="Nagy L.G."/>
            <person name="Riley R."/>
            <person name="Tritt A."/>
            <person name="Adam C."/>
            <person name="Daum C."/>
            <person name="Floudas D."/>
            <person name="Sun H."/>
            <person name="Yadav J.S."/>
            <person name="Pangilinan J."/>
            <person name="Larsson K.H."/>
            <person name="Matsuura K."/>
            <person name="Barry K."/>
            <person name="Labutti K."/>
            <person name="Kuo R."/>
            <person name="Ohm R.A."/>
            <person name="Bhattacharya S.S."/>
            <person name="Shirouzu T."/>
            <person name="Yoshinaga Y."/>
            <person name="Martin F.M."/>
            <person name="Grigoriev I.V."/>
            <person name="Hibbett D.S."/>
        </authorList>
    </citation>
    <scope>NUCLEOTIDE SEQUENCE [LARGE SCALE GENOMIC DNA]</scope>
    <source>
        <strain evidence="4 5">TUFC12733</strain>
    </source>
</reference>
<dbReference type="Proteomes" id="UP000076738">
    <property type="component" value="Unassembled WGS sequence"/>
</dbReference>
<name>A0A167R9Z0_CALVF</name>
<evidence type="ECO:0000256" key="2">
    <source>
        <dbReference type="ARBA" id="ARBA00023002"/>
    </source>
</evidence>
<dbReference type="GO" id="GO:0005783">
    <property type="term" value="C:endoplasmic reticulum"/>
    <property type="evidence" value="ECO:0007669"/>
    <property type="project" value="TreeGrafter"/>
</dbReference>
<dbReference type="AlphaFoldDB" id="A0A167R9Z0"/>
<keyword evidence="2" id="KW-0560">Oxidoreductase</keyword>
<gene>
    <name evidence="4" type="ORF">CALVIDRAFT_594896</name>
</gene>
<sequence>MHDQKPVVLITGCSSGGIGYALCEAWSPHASAVYATSRRLSSMPPAGGNIKVLELDVTSGESVERAVREVLGREGRIDVVVSNAGGMSVGPILDADMDEVQRSFDTNVFGMHRLARATIPAMIDKRHGLFVIMSSITALVPGPWHGIYSAGKAALLNYGETLDMECAPLGVRVHVLIPGAVRSRLSDNEGQRWPGLPAGSLWAAWEGAVRRRIVASQRPGVSMDTRVFAERAVGAMRRQWGRKGLGQRIVDGGLAWTYWVLTWLPRSWALGIQWGKQGERDKAKDD</sequence>
<evidence type="ECO:0000313" key="5">
    <source>
        <dbReference type="Proteomes" id="UP000076738"/>
    </source>
</evidence>
<evidence type="ECO:0000313" key="4">
    <source>
        <dbReference type="EMBL" id="KZP00705.1"/>
    </source>
</evidence>
<keyword evidence="5" id="KW-1185">Reference proteome</keyword>
<dbReference type="InterPro" id="IPR036291">
    <property type="entry name" value="NAD(P)-bd_dom_sf"/>
</dbReference>
<dbReference type="SUPFAM" id="SSF51735">
    <property type="entry name" value="NAD(P)-binding Rossmann-fold domains"/>
    <property type="match status" value="1"/>
</dbReference>
<comment type="similarity">
    <text evidence="1 3">Belongs to the short-chain dehydrogenases/reductases (SDR) family.</text>
</comment>
<dbReference type="PRINTS" id="PR00080">
    <property type="entry name" value="SDRFAMILY"/>
</dbReference>
<proteinExistence type="inferred from homology"/>
<dbReference type="OrthoDB" id="2102561at2759"/>
<dbReference type="EMBL" id="KV417268">
    <property type="protein sequence ID" value="KZP00705.1"/>
    <property type="molecule type" value="Genomic_DNA"/>
</dbReference>
<evidence type="ECO:0000256" key="3">
    <source>
        <dbReference type="RuleBase" id="RU000363"/>
    </source>
</evidence>
<protein>
    <submittedName>
        <fullName evidence="4">Oxidoreductase</fullName>
    </submittedName>
</protein>
<dbReference type="PANTHER" id="PTHR44169">
    <property type="entry name" value="NADPH-DEPENDENT 1-ACYLDIHYDROXYACETONE PHOSPHATE REDUCTASE"/>
    <property type="match status" value="1"/>
</dbReference>
<dbReference type="STRING" id="1330018.A0A167R9Z0"/>
<dbReference type="Gene3D" id="3.40.50.720">
    <property type="entry name" value="NAD(P)-binding Rossmann-like Domain"/>
    <property type="match status" value="1"/>
</dbReference>